<keyword evidence="2" id="KW-1185">Reference proteome</keyword>
<reference evidence="1 2" key="1">
    <citation type="submission" date="2023-09" db="EMBL/GenBank/DDBJ databases">
        <title>Genomes of two closely related lineages of the louse Polyplax serrata with different host specificities.</title>
        <authorList>
            <person name="Martinu J."/>
            <person name="Tarabai H."/>
            <person name="Stefka J."/>
            <person name="Hypsa V."/>
        </authorList>
    </citation>
    <scope>NUCLEOTIDE SEQUENCE [LARGE SCALE GENOMIC DNA]</scope>
    <source>
        <strain evidence="1">98ZLc_SE</strain>
    </source>
</reference>
<dbReference type="Proteomes" id="UP001359485">
    <property type="component" value="Unassembled WGS sequence"/>
</dbReference>
<dbReference type="EMBL" id="JAWJWF010000045">
    <property type="protein sequence ID" value="KAK6628044.1"/>
    <property type="molecule type" value="Genomic_DNA"/>
</dbReference>
<proteinExistence type="predicted"/>
<organism evidence="1 2">
    <name type="scientific">Polyplax serrata</name>
    <name type="common">Common mouse louse</name>
    <dbReference type="NCBI Taxonomy" id="468196"/>
    <lineage>
        <taxon>Eukaryota</taxon>
        <taxon>Metazoa</taxon>
        <taxon>Ecdysozoa</taxon>
        <taxon>Arthropoda</taxon>
        <taxon>Hexapoda</taxon>
        <taxon>Insecta</taxon>
        <taxon>Pterygota</taxon>
        <taxon>Neoptera</taxon>
        <taxon>Paraneoptera</taxon>
        <taxon>Psocodea</taxon>
        <taxon>Troctomorpha</taxon>
        <taxon>Phthiraptera</taxon>
        <taxon>Anoplura</taxon>
        <taxon>Polyplacidae</taxon>
        <taxon>Polyplax</taxon>
    </lineage>
</organism>
<gene>
    <name evidence="1" type="ORF">RUM44_010526</name>
</gene>
<evidence type="ECO:0000313" key="2">
    <source>
        <dbReference type="Proteomes" id="UP001359485"/>
    </source>
</evidence>
<sequence length="114" mass="13602">MGHLNLGWNTRRFLSSTTAENDFRTFIQLREECWSNKRQKEVTRRNQSIQMRTGKINFVIEEAKLRQEGNNPPIFDVDVDVRAMEKNAIYFRMEIANEKLLLKRGSYGSYSRRR</sequence>
<evidence type="ECO:0000313" key="1">
    <source>
        <dbReference type="EMBL" id="KAK6628044.1"/>
    </source>
</evidence>
<accession>A0ABR1AVS0</accession>
<protein>
    <submittedName>
        <fullName evidence="1">Uncharacterized protein</fullName>
    </submittedName>
</protein>
<name>A0ABR1AVS0_POLSC</name>
<comment type="caution">
    <text evidence="1">The sequence shown here is derived from an EMBL/GenBank/DDBJ whole genome shotgun (WGS) entry which is preliminary data.</text>
</comment>